<evidence type="ECO:0000313" key="10">
    <source>
        <dbReference type="EMBL" id="ACB84986.1"/>
    </source>
</evidence>
<evidence type="ECO:0000256" key="4">
    <source>
        <dbReference type="ARBA" id="ARBA00022692"/>
    </source>
</evidence>
<dbReference type="PROSITE" id="PS51123">
    <property type="entry name" value="OMPA_2"/>
    <property type="match status" value="1"/>
</dbReference>
<comment type="similarity">
    <text evidence="2">Belongs to the MotB family.</text>
</comment>
<dbReference type="InterPro" id="IPR050330">
    <property type="entry name" value="Bact_OuterMem_StrucFunc"/>
</dbReference>
<feature type="region of interest" description="Disordered" evidence="8">
    <location>
        <begin position="211"/>
        <end position="232"/>
    </location>
</feature>
<keyword evidence="3" id="KW-1003">Cell membrane</keyword>
<dbReference type="FunCoup" id="B2A356">
    <property type="interactions" value="211"/>
</dbReference>
<dbReference type="InterPro" id="IPR006665">
    <property type="entry name" value="OmpA-like"/>
</dbReference>
<protein>
    <submittedName>
        <fullName evidence="10">OmpA/MotB domain protein</fullName>
    </submittedName>
</protein>
<dbReference type="HOGENOM" id="CLU_016890_0_0_9"/>
<evidence type="ECO:0000256" key="6">
    <source>
        <dbReference type="ARBA" id="ARBA00023136"/>
    </source>
</evidence>
<dbReference type="InParanoid" id="B2A356"/>
<keyword evidence="5" id="KW-1133">Transmembrane helix</keyword>
<dbReference type="PANTHER" id="PTHR30329:SF21">
    <property type="entry name" value="LIPOPROTEIN YIAD-RELATED"/>
    <property type="match status" value="1"/>
</dbReference>
<dbReference type="KEGG" id="nth:Nther_1403"/>
<dbReference type="PANTHER" id="PTHR30329">
    <property type="entry name" value="STATOR ELEMENT OF FLAGELLAR MOTOR COMPLEX"/>
    <property type="match status" value="1"/>
</dbReference>
<sequence>MPKFNRQRRSGKGNDNNKGGSNWLQTYGDMITLLLAFFVLLYSISTVDAEKFERMLVSLHESFSGVLPEHRAQIPREDPNITLPEPSERQVPSEEEQMMEDIYDQLEDYIEDADLAEVVMLETEERGIVIRFQDKILFDSGRAELRSESLEILGDIAEILEEIPNEIKVEGFTDDVPIDTPEFPSNWELSAARATTVLRYLSEEGGLDPGRLQATGYGEYRPMVPNDSPENRQLNRRVDITVLWSVWEQDDYYDRDTTDLFERGEDEIE</sequence>
<dbReference type="GO" id="GO:0005886">
    <property type="term" value="C:plasma membrane"/>
    <property type="evidence" value="ECO:0007669"/>
    <property type="project" value="UniProtKB-SubCell"/>
</dbReference>
<dbReference type="Pfam" id="PF13677">
    <property type="entry name" value="MotB_plug"/>
    <property type="match status" value="1"/>
</dbReference>
<reference evidence="10 11" key="1">
    <citation type="submission" date="2008-04" db="EMBL/GenBank/DDBJ databases">
        <title>Complete sequence of chromosome of Natranaerobius thermophilus JW/NM-WN-LF.</title>
        <authorList>
            <consortium name="US DOE Joint Genome Institute"/>
            <person name="Copeland A."/>
            <person name="Lucas S."/>
            <person name="Lapidus A."/>
            <person name="Glavina del Rio T."/>
            <person name="Dalin E."/>
            <person name="Tice H."/>
            <person name="Bruce D."/>
            <person name="Goodwin L."/>
            <person name="Pitluck S."/>
            <person name="Chertkov O."/>
            <person name="Brettin T."/>
            <person name="Detter J.C."/>
            <person name="Han C."/>
            <person name="Kuske C.R."/>
            <person name="Schmutz J."/>
            <person name="Larimer F."/>
            <person name="Land M."/>
            <person name="Hauser L."/>
            <person name="Kyrpides N."/>
            <person name="Lykidis A."/>
            <person name="Mesbah N.M."/>
            <person name="Wiegel J."/>
        </authorList>
    </citation>
    <scope>NUCLEOTIDE SEQUENCE [LARGE SCALE GENOMIC DNA]</scope>
    <source>
        <strain evidence="11">ATCC BAA-1301 / DSM 18059 / JW/NM-WN-LF</strain>
    </source>
</reference>
<dbReference type="SUPFAM" id="SSF103088">
    <property type="entry name" value="OmpA-like"/>
    <property type="match status" value="1"/>
</dbReference>
<reference evidence="10 11" key="2">
    <citation type="journal article" date="2011" name="J. Bacteriol.">
        <title>Complete genome sequence of the anaerobic, halophilic alkalithermophile Natranaerobius thermophilus JW/NM-WN-LF.</title>
        <authorList>
            <person name="Zhao B."/>
            <person name="Mesbah N.M."/>
            <person name="Dalin E."/>
            <person name="Goodwin L."/>
            <person name="Nolan M."/>
            <person name="Pitluck S."/>
            <person name="Chertkov O."/>
            <person name="Brettin T.S."/>
            <person name="Han J."/>
            <person name="Larimer F.W."/>
            <person name="Land M.L."/>
            <person name="Hauser L."/>
            <person name="Kyrpides N."/>
            <person name="Wiegel J."/>
        </authorList>
    </citation>
    <scope>NUCLEOTIDE SEQUENCE [LARGE SCALE GENOMIC DNA]</scope>
    <source>
        <strain evidence="11">ATCC BAA-1301 / DSM 18059 / JW/NM-WN-LF</strain>
    </source>
</reference>
<evidence type="ECO:0000256" key="2">
    <source>
        <dbReference type="ARBA" id="ARBA00008914"/>
    </source>
</evidence>
<dbReference type="Pfam" id="PF00691">
    <property type="entry name" value="OmpA"/>
    <property type="match status" value="1"/>
</dbReference>
<dbReference type="eggNOG" id="COG1360">
    <property type="taxonomic scope" value="Bacteria"/>
</dbReference>
<feature type="domain" description="OmpA-like" evidence="9">
    <location>
        <begin position="125"/>
        <end position="246"/>
    </location>
</feature>
<evidence type="ECO:0000256" key="1">
    <source>
        <dbReference type="ARBA" id="ARBA00004162"/>
    </source>
</evidence>
<evidence type="ECO:0000313" key="11">
    <source>
        <dbReference type="Proteomes" id="UP000001683"/>
    </source>
</evidence>
<evidence type="ECO:0000256" key="3">
    <source>
        <dbReference type="ARBA" id="ARBA00022475"/>
    </source>
</evidence>
<feature type="region of interest" description="Disordered" evidence="8">
    <location>
        <begin position="74"/>
        <end position="94"/>
    </location>
</feature>
<keyword evidence="6 7" id="KW-0472">Membrane</keyword>
<accession>B2A356</accession>
<feature type="region of interest" description="Disordered" evidence="8">
    <location>
        <begin position="1"/>
        <end position="21"/>
    </location>
</feature>
<keyword evidence="11" id="KW-1185">Reference proteome</keyword>
<dbReference type="OrthoDB" id="9815217at2"/>
<dbReference type="InterPro" id="IPR025713">
    <property type="entry name" value="MotB-like_N_dom"/>
</dbReference>
<dbReference type="Proteomes" id="UP000001683">
    <property type="component" value="Chromosome"/>
</dbReference>
<evidence type="ECO:0000256" key="7">
    <source>
        <dbReference type="PROSITE-ProRule" id="PRU00473"/>
    </source>
</evidence>
<dbReference type="STRING" id="457570.Nther_1403"/>
<keyword evidence="4" id="KW-0812">Transmembrane</keyword>
<dbReference type="EMBL" id="CP001034">
    <property type="protein sequence ID" value="ACB84986.1"/>
    <property type="molecule type" value="Genomic_DNA"/>
</dbReference>
<proteinExistence type="inferred from homology"/>
<name>B2A356_NATTJ</name>
<feature type="compositionally biased region" description="Basic residues" evidence="8">
    <location>
        <begin position="1"/>
        <end position="11"/>
    </location>
</feature>
<organism evidence="10 11">
    <name type="scientific">Natranaerobius thermophilus (strain ATCC BAA-1301 / DSM 18059 / JW/NM-WN-LF)</name>
    <dbReference type="NCBI Taxonomy" id="457570"/>
    <lineage>
        <taxon>Bacteria</taxon>
        <taxon>Bacillati</taxon>
        <taxon>Bacillota</taxon>
        <taxon>Clostridia</taxon>
        <taxon>Natranaerobiales</taxon>
        <taxon>Natranaerobiaceae</taxon>
        <taxon>Natranaerobius</taxon>
    </lineage>
</organism>
<dbReference type="InterPro" id="IPR036737">
    <property type="entry name" value="OmpA-like_sf"/>
</dbReference>
<dbReference type="Gene3D" id="3.30.1330.60">
    <property type="entry name" value="OmpA-like domain"/>
    <property type="match status" value="1"/>
</dbReference>
<dbReference type="RefSeq" id="WP_012447860.1">
    <property type="nucleotide sequence ID" value="NC_010718.1"/>
</dbReference>
<evidence type="ECO:0000259" key="9">
    <source>
        <dbReference type="PROSITE" id="PS51123"/>
    </source>
</evidence>
<evidence type="ECO:0000256" key="5">
    <source>
        <dbReference type="ARBA" id="ARBA00022989"/>
    </source>
</evidence>
<dbReference type="CDD" id="cd07185">
    <property type="entry name" value="OmpA_C-like"/>
    <property type="match status" value="1"/>
</dbReference>
<comment type="subcellular location">
    <subcellularLocation>
        <location evidence="1">Cell membrane</location>
        <topology evidence="1">Single-pass membrane protein</topology>
    </subcellularLocation>
</comment>
<dbReference type="AlphaFoldDB" id="B2A356"/>
<evidence type="ECO:0000256" key="8">
    <source>
        <dbReference type="SAM" id="MobiDB-lite"/>
    </source>
</evidence>
<gene>
    <name evidence="10" type="ordered locus">Nther_1403</name>
</gene>